<protein>
    <submittedName>
        <fullName evidence="2">Uncharacterized protein</fullName>
    </submittedName>
</protein>
<feature type="compositionally biased region" description="Basic and acidic residues" evidence="1">
    <location>
        <begin position="98"/>
        <end position="112"/>
    </location>
</feature>
<name>A0A917QT41_9ACTN</name>
<accession>A0A917QT41</accession>
<feature type="region of interest" description="Disordered" evidence="1">
    <location>
        <begin position="37"/>
        <end position="69"/>
    </location>
</feature>
<reference evidence="2" key="1">
    <citation type="journal article" date="2014" name="Int. J. Syst. Evol. Microbiol.">
        <title>Complete genome sequence of Corynebacterium casei LMG S-19264T (=DSM 44701T), isolated from a smear-ripened cheese.</title>
        <authorList>
            <consortium name="US DOE Joint Genome Institute (JGI-PGF)"/>
            <person name="Walter F."/>
            <person name="Albersmeier A."/>
            <person name="Kalinowski J."/>
            <person name="Ruckert C."/>
        </authorList>
    </citation>
    <scope>NUCLEOTIDE SEQUENCE</scope>
    <source>
        <strain evidence="2">JCM 3035</strain>
    </source>
</reference>
<organism evidence="2 3">
    <name type="scientific">Streptomyces flaveus</name>
    <dbReference type="NCBI Taxonomy" id="66370"/>
    <lineage>
        <taxon>Bacteria</taxon>
        <taxon>Bacillati</taxon>
        <taxon>Actinomycetota</taxon>
        <taxon>Actinomycetes</taxon>
        <taxon>Kitasatosporales</taxon>
        <taxon>Streptomycetaceae</taxon>
        <taxon>Streptomyces</taxon>
        <taxon>Streptomyces aurantiacus group</taxon>
    </lineage>
</organism>
<dbReference type="Proteomes" id="UP000637788">
    <property type="component" value="Unassembled WGS sequence"/>
</dbReference>
<evidence type="ECO:0000256" key="1">
    <source>
        <dbReference type="SAM" id="MobiDB-lite"/>
    </source>
</evidence>
<dbReference type="AlphaFoldDB" id="A0A917QT41"/>
<proteinExistence type="predicted"/>
<sequence>MGERHDAPTLEALLASAVRVDSLDPGAQDRALAAFRAARQTGAHGARTRRRDDWRPRDRRRFGRSLRATPAALVTSAALGGVAIASIGSVGTSGDDSDVPRPSKSTPDRPAEDPATTPEKPGQRDGFSAAPSDRDHEAGHSGGPVKKPGPPDPRTGDRPTTPNKPGMPGKPGEAVGPSKNPGNGPTRGPKD</sequence>
<gene>
    <name evidence="2" type="ORF">GCM10010094_30290</name>
</gene>
<reference evidence="2" key="2">
    <citation type="submission" date="2020-09" db="EMBL/GenBank/DDBJ databases">
        <authorList>
            <person name="Sun Q."/>
            <person name="Ohkuma M."/>
        </authorList>
    </citation>
    <scope>NUCLEOTIDE SEQUENCE</scope>
    <source>
        <strain evidence="2">JCM 3035</strain>
    </source>
</reference>
<dbReference type="EMBL" id="BMPQ01000006">
    <property type="protein sequence ID" value="GGK67154.1"/>
    <property type="molecule type" value="Genomic_DNA"/>
</dbReference>
<comment type="caution">
    <text evidence="2">The sequence shown here is derived from an EMBL/GenBank/DDBJ whole genome shotgun (WGS) entry which is preliminary data.</text>
</comment>
<evidence type="ECO:0000313" key="3">
    <source>
        <dbReference type="Proteomes" id="UP000637788"/>
    </source>
</evidence>
<keyword evidence="3" id="KW-1185">Reference proteome</keyword>
<evidence type="ECO:0000313" key="2">
    <source>
        <dbReference type="EMBL" id="GGK67154.1"/>
    </source>
</evidence>
<dbReference type="RefSeq" id="WP_189322392.1">
    <property type="nucleotide sequence ID" value="NZ_BMPQ01000006.1"/>
</dbReference>
<feature type="region of interest" description="Disordered" evidence="1">
    <location>
        <begin position="87"/>
        <end position="191"/>
    </location>
</feature>